<protein>
    <submittedName>
        <fullName evidence="2">Uncharacterized protein</fullName>
    </submittedName>
</protein>
<evidence type="ECO:0000313" key="2">
    <source>
        <dbReference type="EMBL" id="KAF0822864.1"/>
    </source>
</evidence>
<reference evidence="2 3" key="1">
    <citation type="journal article" date="2020" name="G3 (Bethesda)">
        <title>Whole Genome Sequencing and Comparative Genomics of Two Nematicidal Bacillus Strains Reveals a Wide Range of Possible Virulence Factors.</title>
        <authorList>
            <person name="Susic N."/>
            <person name="Janezic S."/>
            <person name="Rupnik M."/>
            <person name="Geric Stare B."/>
        </authorList>
    </citation>
    <scope>NUCLEOTIDE SEQUENCE [LARGE SCALE GENOMIC DNA]</scope>
    <source>
        <strain evidence="2 3">I-1582</strain>
    </source>
</reference>
<proteinExistence type="predicted"/>
<name>A0A380XRY1_CYTFI</name>
<dbReference type="AlphaFoldDB" id="A0A380XRY1"/>
<comment type="caution">
    <text evidence="2">The sequence shown here is derived from an EMBL/GenBank/DDBJ whole genome shotgun (WGS) entry which is preliminary data.</text>
</comment>
<feature type="transmembrane region" description="Helical" evidence="1">
    <location>
        <begin position="21"/>
        <end position="42"/>
    </location>
</feature>
<dbReference type="Proteomes" id="UP000465778">
    <property type="component" value="Unassembled WGS sequence"/>
</dbReference>
<organism evidence="2 3">
    <name type="scientific">Cytobacillus firmus</name>
    <name type="common">Bacillus firmus</name>
    <dbReference type="NCBI Taxonomy" id="1399"/>
    <lineage>
        <taxon>Bacteria</taxon>
        <taxon>Bacillati</taxon>
        <taxon>Bacillota</taxon>
        <taxon>Bacilli</taxon>
        <taxon>Bacillales</taxon>
        <taxon>Bacillaceae</taxon>
        <taxon>Cytobacillus</taxon>
    </lineage>
</organism>
<gene>
    <name evidence="2" type="ORF">KIS1582_3349</name>
</gene>
<evidence type="ECO:0000313" key="3">
    <source>
        <dbReference type="Proteomes" id="UP000465778"/>
    </source>
</evidence>
<accession>A0A380XRY1</accession>
<keyword evidence="1" id="KW-0472">Membrane</keyword>
<keyword evidence="1" id="KW-0812">Transmembrane</keyword>
<evidence type="ECO:0000256" key="1">
    <source>
        <dbReference type="SAM" id="Phobius"/>
    </source>
</evidence>
<dbReference type="EMBL" id="VDEM01000044">
    <property type="protein sequence ID" value="KAF0822864.1"/>
    <property type="molecule type" value="Genomic_DNA"/>
</dbReference>
<sequence length="58" mass="6218">MAGVQMTLMPNAMIGIALMDWLPPGAILHLGITIIMGTIHAGNDILPQKNPPSWHCTN</sequence>
<keyword evidence="1" id="KW-1133">Transmembrane helix</keyword>